<keyword evidence="1 6" id="KW-0963">Cytoplasm</keyword>
<dbReference type="EMBL" id="CP032514">
    <property type="protein sequence ID" value="AYD90681.1"/>
    <property type="molecule type" value="Genomic_DNA"/>
</dbReference>
<dbReference type="HAMAP" id="MF_00074">
    <property type="entry name" value="16SrRNA_methyltr_G"/>
    <property type="match status" value="1"/>
</dbReference>
<protein>
    <recommendedName>
        <fullName evidence="6">Ribosomal RNA small subunit methyltransferase G</fullName>
        <ecNumber evidence="6">2.1.1.-</ecNumber>
    </recommendedName>
    <alternativeName>
        <fullName evidence="6">16S rRNA 7-methylguanosine methyltransferase</fullName>
        <shortName evidence="6">16S rRNA m7G methyltransferase</shortName>
    </alternativeName>
</protein>
<evidence type="ECO:0000256" key="5">
    <source>
        <dbReference type="ARBA" id="ARBA00022691"/>
    </source>
</evidence>
<dbReference type="InterPro" id="IPR003682">
    <property type="entry name" value="rRNA_ssu_MeTfrase_G"/>
</dbReference>
<keyword evidence="5 6" id="KW-0949">S-adenosyl-L-methionine</keyword>
<dbReference type="Proteomes" id="UP000273001">
    <property type="component" value="Chromosome"/>
</dbReference>
<evidence type="ECO:0000256" key="2">
    <source>
        <dbReference type="ARBA" id="ARBA00022552"/>
    </source>
</evidence>
<feature type="binding site" evidence="6">
    <location>
        <position position="78"/>
    </location>
    <ligand>
        <name>S-adenosyl-L-methionine</name>
        <dbReference type="ChEBI" id="CHEBI:59789"/>
    </ligand>
</feature>
<dbReference type="SUPFAM" id="SSF53335">
    <property type="entry name" value="S-adenosyl-L-methionine-dependent methyltransferases"/>
    <property type="match status" value="1"/>
</dbReference>
<evidence type="ECO:0000256" key="4">
    <source>
        <dbReference type="ARBA" id="ARBA00022679"/>
    </source>
</evidence>
<comment type="similarity">
    <text evidence="6">Belongs to the methyltransferase superfamily. RNA methyltransferase RsmG family.</text>
</comment>
<feature type="binding site" evidence="6">
    <location>
        <begin position="129"/>
        <end position="130"/>
    </location>
    <ligand>
        <name>S-adenosyl-L-methionine</name>
        <dbReference type="ChEBI" id="CHEBI:59789"/>
    </ligand>
</feature>
<evidence type="ECO:0000256" key="3">
    <source>
        <dbReference type="ARBA" id="ARBA00022603"/>
    </source>
</evidence>
<comment type="subcellular location">
    <subcellularLocation>
        <location evidence="6">Cytoplasm</location>
    </subcellularLocation>
</comment>
<gene>
    <name evidence="6 7" type="primary">rsmG</name>
    <name evidence="7" type="ORF">D5R93_12935</name>
</gene>
<dbReference type="RefSeq" id="WP_120205639.1">
    <property type="nucleotide sequence ID" value="NZ_CP032514.1"/>
</dbReference>
<feature type="binding site" evidence="6">
    <location>
        <position position="83"/>
    </location>
    <ligand>
        <name>S-adenosyl-L-methionine</name>
        <dbReference type="ChEBI" id="CHEBI:59789"/>
    </ligand>
</feature>
<comment type="function">
    <text evidence="6">Specifically methylates the N7 position of guanine in position 518 of 16S rRNA.</text>
</comment>
<dbReference type="PIRSF" id="PIRSF003078">
    <property type="entry name" value="GidB"/>
    <property type="match status" value="1"/>
</dbReference>
<keyword evidence="8" id="KW-1185">Reference proteome</keyword>
<keyword evidence="4 6" id="KW-0808">Transferase</keyword>
<evidence type="ECO:0000313" key="8">
    <source>
        <dbReference type="Proteomes" id="UP000273001"/>
    </source>
</evidence>
<evidence type="ECO:0000256" key="6">
    <source>
        <dbReference type="HAMAP-Rule" id="MF_00074"/>
    </source>
</evidence>
<reference evidence="7 8" key="1">
    <citation type="submission" date="2018-09" db="EMBL/GenBank/DDBJ databases">
        <authorList>
            <person name="Li J."/>
        </authorList>
    </citation>
    <scope>NUCLEOTIDE SEQUENCE [LARGE SCALE GENOMIC DNA]</scope>
    <source>
        <strain evidence="7 8">2129</strain>
    </source>
</reference>
<comment type="caution">
    <text evidence="6">Lacks conserved residue(s) required for the propagation of feature annotation.</text>
</comment>
<accession>A0ABN5PUG0</accession>
<keyword evidence="2 6" id="KW-0698">rRNA processing</keyword>
<dbReference type="PANTHER" id="PTHR31760:SF0">
    <property type="entry name" value="S-ADENOSYL-L-METHIONINE-DEPENDENT METHYLTRANSFERASES SUPERFAMILY PROTEIN"/>
    <property type="match status" value="1"/>
</dbReference>
<organism evidence="7 8">
    <name type="scientific">Actinomyces lilanjuaniae</name>
    <dbReference type="NCBI Taxonomy" id="2321394"/>
    <lineage>
        <taxon>Bacteria</taxon>
        <taxon>Bacillati</taxon>
        <taxon>Actinomycetota</taxon>
        <taxon>Actinomycetes</taxon>
        <taxon>Actinomycetales</taxon>
        <taxon>Actinomycetaceae</taxon>
        <taxon>Actinomyces</taxon>
    </lineage>
</organism>
<feature type="binding site" evidence="6">
    <location>
        <position position="142"/>
    </location>
    <ligand>
        <name>S-adenosyl-L-methionine</name>
        <dbReference type="ChEBI" id="CHEBI:59789"/>
    </ligand>
</feature>
<sequence>MNAEVVDNEIEFPHEEVREFFGDAFSAAEHFANMLSRQGQLKGIIGPNELPRLWSRHLVNSAAVAPFLPNSGQVVDIGSGAGFPGVVIALLRPDLDVVLVDAMERRAQWLRDVVDELGLRRVTVRRERAEHIRERYDVVTARAVASLSKLIQLAAPLVRDDGCLIALKGDRVETEIKKARSDIDRFKLSIPVIHEVSLPGDRFARVVELRRVEYPINTR</sequence>
<dbReference type="CDD" id="cd02440">
    <property type="entry name" value="AdoMet_MTases"/>
    <property type="match status" value="1"/>
</dbReference>
<evidence type="ECO:0000256" key="1">
    <source>
        <dbReference type="ARBA" id="ARBA00022490"/>
    </source>
</evidence>
<name>A0ABN5PUG0_9ACTO</name>
<dbReference type="Pfam" id="PF02527">
    <property type="entry name" value="GidB"/>
    <property type="match status" value="1"/>
</dbReference>
<dbReference type="InterPro" id="IPR029063">
    <property type="entry name" value="SAM-dependent_MTases_sf"/>
</dbReference>
<evidence type="ECO:0000313" key="7">
    <source>
        <dbReference type="EMBL" id="AYD90681.1"/>
    </source>
</evidence>
<dbReference type="PANTHER" id="PTHR31760">
    <property type="entry name" value="S-ADENOSYL-L-METHIONINE-DEPENDENT METHYLTRANSFERASES SUPERFAMILY PROTEIN"/>
    <property type="match status" value="1"/>
</dbReference>
<dbReference type="EC" id="2.1.1.-" evidence="6"/>
<dbReference type="NCBIfam" id="TIGR00138">
    <property type="entry name" value="rsmG_gidB"/>
    <property type="match status" value="1"/>
</dbReference>
<keyword evidence="3 6" id="KW-0489">Methyltransferase</keyword>
<proteinExistence type="inferred from homology"/>
<dbReference type="Gene3D" id="3.40.50.150">
    <property type="entry name" value="Vaccinia Virus protein VP39"/>
    <property type="match status" value="1"/>
</dbReference>